<name>A0A0G0T9A3_9BACT</name>
<organism evidence="1 2">
    <name type="scientific">Candidatus Gottesmanbacteria bacterium GW2011_GWC2_39_8</name>
    <dbReference type="NCBI Taxonomy" id="1618450"/>
    <lineage>
        <taxon>Bacteria</taxon>
        <taxon>Candidatus Gottesmaniibacteriota</taxon>
    </lineage>
</organism>
<proteinExistence type="predicted"/>
<dbReference type="EMBL" id="LBXN01000001">
    <property type="protein sequence ID" value="KKR34457.1"/>
    <property type="molecule type" value="Genomic_DNA"/>
</dbReference>
<gene>
    <name evidence="1" type="ORF">UT63_C0001G0024</name>
</gene>
<protein>
    <submittedName>
        <fullName evidence="1">Uncharacterized protein</fullName>
    </submittedName>
</protein>
<dbReference type="Proteomes" id="UP000034539">
    <property type="component" value="Unassembled WGS sequence"/>
</dbReference>
<comment type="caution">
    <text evidence="1">The sequence shown here is derived from an EMBL/GenBank/DDBJ whole genome shotgun (WGS) entry which is preliminary data.</text>
</comment>
<dbReference type="AlphaFoldDB" id="A0A0G0T9A3"/>
<reference evidence="1 2" key="1">
    <citation type="journal article" date="2015" name="Nature">
        <title>rRNA introns, odd ribosomes, and small enigmatic genomes across a large radiation of phyla.</title>
        <authorList>
            <person name="Brown C.T."/>
            <person name="Hug L.A."/>
            <person name="Thomas B.C."/>
            <person name="Sharon I."/>
            <person name="Castelle C.J."/>
            <person name="Singh A."/>
            <person name="Wilkins M.J."/>
            <person name="Williams K.H."/>
            <person name="Banfield J.F."/>
        </authorList>
    </citation>
    <scope>NUCLEOTIDE SEQUENCE [LARGE SCALE GENOMIC DNA]</scope>
</reference>
<evidence type="ECO:0000313" key="2">
    <source>
        <dbReference type="Proteomes" id="UP000034539"/>
    </source>
</evidence>
<accession>A0A0G0T9A3</accession>
<evidence type="ECO:0000313" key="1">
    <source>
        <dbReference type="EMBL" id="KKR34457.1"/>
    </source>
</evidence>
<sequence length="61" mass="6971">MTAVDNNDNSMATFDSTDKLVELSLPQYTYDGVVKEISVKLNFINYYTALISAKRINIRKH</sequence>